<dbReference type="EMBL" id="CP007142">
    <property type="protein sequence ID" value="AJQ97851.1"/>
    <property type="molecule type" value="Genomic_DNA"/>
</dbReference>
<dbReference type="Gene3D" id="1.25.10.10">
    <property type="entry name" value="Leucine-rich Repeat Variant"/>
    <property type="match status" value="1"/>
</dbReference>
<dbReference type="STRING" id="1445510.YC6258_05823"/>
<dbReference type="Proteomes" id="UP000032266">
    <property type="component" value="Chromosome"/>
</dbReference>
<organism evidence="1 2">
    <name type="scientific">Gynuella sunshinyii YC6258</name>
    <dbReference type="NCBI Taxonomy" id="1445510"/>
    <lineage>
        <taxon>Bacteria</taxon>
        <taxon>Pseudomonadati</taxon>
        <taxon>Pseudomonadota</taxon>
        <taxon>Gammaproteobacteria</taxon>
        <taxon>Oceanospirillales</taxon>
        <taxon>Saccharospirillaceae</taxon>
        <taxon>Gynuella</taxon>
    </lineage>
</organism>
<dbReference type="RefSeq" id="WP_044619484.1">
    <property type="nucleotide sequence ID" value="NZ_CP007142.1"/>
</dbReference>
<dbReference type="HOGENOM" id="CLU_1592253_0_0_6"/>
<dbReference type="AlphaFoldDB" id="A0A0C5VUM3"/>
<keyword evidence="2" id="KW-1185">Reference proteome</keyword>
<protein>
    <recommendedName>
        <fullName evidence="3">HEAT repeat</fullName>
    </recommendedName>
</protein>
<dbReference type="SUPFAM" id="SSF48371">
    <property type="entry name" value="ARM repeat"/>
    <property type="match status" value="1"/>
</dbReference>
<dbReference type="InterPro" id="IPR011989">
    <property type="entry name" value="ARM-like"/>
</dbReference>
<evidence type="ECO:0000313" key="2">
    <source>
        <dbReference type="Proteomes" id="UP000032266"/>
    </source>
</evidence>
<gene>
    <name evidence="1" type="ORF">YC6258_05823</name>
</gene>
<accession>A0A0C5VUM3</accession>
<name>A0A0C5VUM3_9GAMM</name>
<proteinExistence type="predicted"/>
<reference evidence="1 2" key="1">
    <citation type="submission" date="2014-01" db="EMBL/GenBank/DDBJ databases">
        <title>Full genme sequencing of cellulolytic bacterium Gynuella sunshinyii YC6258T gen. nov., sp. nov.</title>
        <authorList>
            <person name="Khan H."/>
            <person name="Chung E.J."/>
            <person name="Chung Y.R."/>
        </authorList>
    </citation>
    <scope>NUCLEOTIDE SEQUENCE [LARGE SCALE GENOMIC DNA]</scope>
    <source>
        <strain evidence="1 2">YC6258</strain>
    </source>
</reference>
<dbReference type="Pfam" id="PF13646">
    <property type="entry name" value="HEAT_2"/>
    <property type="match status" value="1"/>
</dbReference>
<dbReference type="OrthoDB" id="495428at2"/>
<evidence type="ECO:0008006" key="3">
    <source>
        <dbReference type="Google" id="ProtNLM"/>
    </source>
</evidence>
<dbReference type="KEGG" id="gsn:YC6258_05823"/>
<evidence type="ECO:0000313" key="1">
    <source>
        <dbReference type="EMBL" id="AJQ97851.1"/>
    </source>
</evidence>
<sequence length="167" mass="18878">MMESLYIASFNLKELEQLFNCKIDDDDFYDVIAYQISQQAPEYLIQNIQNFSGSQLRGAIFGLGFTVVGSDELLLPFLTHGDPLVISSALDSLVRLNIQLKLDDLVFLQNHKSPYVRGAALRYLKVILPIDEIYRRLLEASKDDDAIVRQNVADELSELGLKEAIPL</sequence>
<dbReference type="InterPro" id="IPR016024">
    <property type="entry name" value="ARM-type_fold"/>
</dbReference>